<dbReference type="EMBL" id="CAJNDS010002328">
    <property type="protein sequence ID" value="CAE7434900.1"/>
    <property type="molecule type" value="Genomic_DNA"/>
</dbReference>
<dbReference type="Pfam" id="PF01116">
    <property type="entry name" value="F_bP_aldolase"/>
    <property type="match status" value="1"/>
</dbReference>
<dbReference type="GO" id="GO:0005829">
    <property type="term" value="C:cytosol"/>
    <property type="evidence" value="ECO:0007669"/>
    <property type="project" value="TreeGrafter"/>
</dbReference>
<keyword evidence="11 16" id="KW-1133">Transmembrane helix</keyword>
<dbReference type="Proteomes" id="UP000604046">
    <property type="component" value="Unassembled WGS sequence"/>
</dbReference>
<dbReference type="InterPro" id="IPR006411">
    <property type="entry name" value="Fruct_bisP_bact"/>
</dbReference>
<evidence type="ECO:0000256" key="4">
    <source>
        <dbReference type="ARBA" id="ARBA00004714"/>
    </source>
</evidence>
<dbReference type="GO" id="GO:0001522">
    <property type="term" value="P:pseudouridine synthesis"/>
    <property type="evidence" value="ECO:0007669"/>
    <property type="project" value="InterPro"/>
</dbReference>
<feature type="transmembrane region" description="Helical" evidence="16">
    <location>
        <begin position="45"/>
        <end position="64"/>
    </location>
</feature>
<dbReference type="PROSITE" id="PS50222">
    <property type="entry name" value="EF_HAND_2"/>
    <property type="match status" value="1"/>
</dbReference>
<dbReference type="InterPro" id="IPR013785">
    <property type="entry name" value="Aldolase_TIM"/>
</dbReference>
<dbReference type="Gene3D" id="1.20.120.350">
    <property type="entry name" value="Voltage-gated potassium channels. Chain C"/>
    <property type="match status" value="1"/>
</dbReference>
<dbReference type="PANTHER" id="PTHR30559:SF0">
    <property type="entry name" value="FRUCTOSE-BISPHOSPHATE ALDOLASE"/>
    <property type="match status" value="1"/>
</dbReference>
<evidence type="ECO:0000256" key="14">
    <source>
        <dbReference type="ARBA" id="ARBA00023239"/>
    </source>
</evidence>
<dbReference type="GO" id="GO:0005509">
    <property type="term" value="F:calcium ion binding"/>
    <property type="evidence" value="ECO:0007669"/>
    <property type="project" value="InterPro"/>
</dbReference>
<proteinExistence type="inferred from homology"/>
<dbReference type="InterPro" id="IPR000771">
    <property type="entry name" value="FBA_II"/>
</dbReference>
<comment type="caution">
    <text evidence="18">The sequence shown here is derived from an EMBL/GenBank/DDBJ whole genome shotgun (WGS) entry which is preliminary data.</text>
</comment>
<comment type="cofactor">
    <cofactor evidence="2">
        <name>Zn(2+)</name>
        <dbReference type="ChEBI" id="CHEBI:29105"/>
    </cofactor>
</comment>
<dbReference type="SUPFAM" id="SSF47473">
    <property type="entry name" value="EF-hand"/>
    <property type="match status" value="1"/>
</dbReference>
<evidence type="ECO:0000256" key="1">
    <source>
        <dbReference type="ARBA" id="ARBA00000441"/>
    </source>
</evidence>
<keyword evidence="19" id="KW-1185">Reference proteome</keyword>
<dbReference type="Gene3D" id="3.20.20.70">
    <property type="entry name" value="Aldolase class I"/>
    <property type="match status" value="2"/>
</dbReference>
<keyword evidence="7 16" id="KW-0812">Transmembrane</keyword>
<comment type="catalytic activity">
    <reaction evidence="1">
        <text>beta-D-fructose 1,6-bisphosphate = D-glyceraldehyde 3-phosphate + dihydroxyacetone phosphate</text>
        <dbReference type="Rhea" id="RHEA:14729"/>
        <dbReference type="ChEBI" id="CHEBI:32966"/>
        <dbReference type="ChEBI" id="CHEBI:57642"/>
        <dbReference type="ChEBI" id="CHEBI:59776"/>
        <dbReference type="EC" id="4.1.2.13"/>
    </reaction>
</comment>
<dbReference type="CDD" id="cd02869">
    <property type="entry name" value="PseudoU_synth_RluA_like"/>
    <property type="match status" value="1"/>
</dbReference>
<dbReference type="GO" id="GO:0016020">
    <property type="term" value="C:membrane"/>
    <property type="evidence" value="ECO:0007669"/>
    <property type="project" value="UniProtKB-SubCell"/>
</dbReference>
<dbReference type="InterPro" id="IPR018247">
    <property type="entry name" value="EF_Hand_1_Ca_BS"/>
</dbReference>
<dbReference type="SUPFAM" id="SSF51569">
    <property type="entry name" value="Aldolase"/>
    <property type="match status" value="1"/>
</dbReference>
<dbReference type="InterPro" id="IPR027359">
    <property type="entry name" value="Volt_channel_dom_sf"/>
</dbReference>
<dbReference type="PANTHER" id="PTHR30559">
    <property type="entry name" value="FRUCTOSE-BISPHOSPHATE ALDOLASE CLASS 2"/>
    <property type="match status" value="1"/>
</dbReference>
<dbReference type="PROSITE" id="PS00018">
    <property type="entry name" value="EF_HAND_1"/>
    <property type="match status" value="1"/>
</dbReference>
<evidence type="ECO:0000256" key="11">
    <source>
        <dbReference type="ARBA" id="ARBA00022989"/>
    </source>
</evidence>
<evidence type="ECO:0000313" key="18">
    <source>
        <dbReference type="EMBL" id="CAE7434900.1"/>
    </source>
</evidence>
<comment type="pathway">
    <text evidence="4">Carbohydrate degradation; glycolysis; D-glyceraldehyde 3-phosphate and glycerone phosphate from D-glucose: step 4/4.</text>
</comment>
<reference evidence="18" key="1">
    <citation type="submission" date="2021-02" db="EMBL/GenBank/DDBJ databases">
        <authorList>
            <person name="Dougan E. K."/>
            <person name="Rhodes N."/>
            <person name="Thang M."/>
            <person name="Chan C."/>
        </authorList>
    </citation>
    <scope>NUCLEOTIDE SEQUENCE</scope>
</reference>
<evidence type="ECO:0000256" key="9">
    <source>
        <dbReference type="ARBA" id="ARBA00022833"/>
    </source>
</evidence>
<organism evidence="18 19">
    <name type="scientific">Symbiodinium natans</name>
    <dbReference type="NCBI Taxonomy" id="878477"/>
    <lineage>
        <taxon>Eukaryota</taxon>
        <taxon>Sar</taxon>
        <taxon>Alveolata</taxon>
        <taxon>Dinophyceae</taxon>
        <taxon>Suessiales</taxon>
        <taxon>Symbiodiniaceae</taxon>
        <taxon>Symbiodinium</taxon>
    </lineage>
</organism>
<keyword evidence="12 16" id="KW-0472">Membrane</keyword>
<dbReference type="Gene3D" id="1.10.238.10">
    <property type="entry name" value="EF-hand"/>
    <property type="match status" value="1"/>
</dbReference>
<feature type="region of interest" description="Disordered" evidence="15">
    <location>
        <begin position="403"/>
        <end position="422"/>
    </location>
</feature>
<evidence type="ECO:0000256" key="16">
    <source>
        <dbReference type="SAM" id="Phobius"/>
    </source>
</evidence>
<keyword evidence="8" id="KW-0479">Metal-binding</keyword>
<dbReference type="GO" id="GO:0003723">
    <property type="term" value="F:RNA binding"/>
    <property type="evidence" value="ECO:0007669"/>
    <property type="project" value="InterPro"/>
</dbReference>
<dbReference type="SUPFAM" id="SSF81324">
    <property type="entry name" value="Voltage-gated potassium channels"/>
    <property type="match status" value="1"/>
</dbReference>
<dbReference type="PROSITE" id="PS00806">
    <property type="entry name" value="ALDOLASE_CLASS_II_2"/>
    <property type="match status" value="1"/>
</dbReference>
<dbReference type="Gene3D" id="1.10.287.70">
    <property type="match status" value="1"/>
</dbReference>
<keyword evidence="10" id="KW-0106">Calcium</keyword>
<evidence type="ECO:0000259" key="17">
    <source>
        <dbReference type="PROSITE" id="PS50222"/>
    </source>
</evidence>
<feature type="transmembrane region" description="Helical" evidence="16">
    <location>
        <begin position="368"/>
        <end position="387"/>
    </location>
</feature>
<evidence type="ECO:0000256" key="2">
    <source>
        <dbReference type="ARBA" id="ARBA00001947"/>
    </source>
</evidence>
<dbReference type="InterPro" id="IPR011992">
    <property type="entry name" value="EF-hand-dom_pair"/>
</dbReference>
<feature type="domain" description="EF-hand" evidence="17">
    <location>
        <begin position="299"/>
        <end position="334"/>
    </location>
</feature>
<dbReference type="PROSITE" id="PS00602">
    <property type="entry name" value="ALDOLASE_CLASS_II_1"/>
    <property type="match status" value="1"/>
</dbReference>
<accession>A0A812RE68</accession>
<dbReference type="GO" id="GO:0004332">
    <property type="term" value="F:fructose-bisphosphate aldolase activity"/>
    <property type="evidence" value="ECO:0007669"/>
    <property type="project" value="UniProtKB-EC"/>
</dbReference>
<evidence type="ECO:0000256" key="13">
    <source>
        <dbReference type="ARBA" id="ARBA00023152"/>
    </source>
</evidence>
<dbReference type="Gene3D" id="3.30.2350.10">
    <property type="entry name" value="Pseudouridine synthase"/>
    <property type="match status" value="1"/>
</dbReference>
<dbReference type="GO" id="GO:0006094">
    <property type="term" value="P:gluconeogenesis"/>
    <property type="evidence" value="ECO:0007669"/>
    <property type="project" value="TreeGrafter"/>
</dbReference>
<dbReference type="GO" id="GO:0009982">
    <property type="term" value="F:pseudouridine synthase activity"/>
    <property type="evidence" value="ECO:0007669"/>
    <property type="project" value="InterPro"/>
</dbReference>
<evidence type="ECO:0000313" key="19">
    <source>
        <dbReference type="Proteomes" id="UP000604046"/>
    </source>
</evidence>
<feature type="transmembrane region" description="Helical" evidence="16">
    <location>
        <begin position="207"/>
        <end position="231"/>
    </location>
</feature>
<evidence type="ECO:0000256" key="5">
    <source>
        <dbReference type="ARBA" id="ARBA00005812"/>
    </source>
</evidence>
<evidence type="ECO:0000256" key="15">
    <source>
        <dbReference type="SAM" id="MobiDB-lite"/>
    </source>
</evidence>
<comment type="subcellular location">
    <subcellularLocation>
        <location evidence="3">Membrane</location>
        <topology evidence="3">Multi-pass membrane protein</topology>
    </subcellularLocation>
</comment>
<evidence type="ECO:0000256" key="12">
    <source>
        <dbReference type="ARBA" id="ARBA00023136"/>
    </source>
</evidence>
<comment type="similarity">
    <text evidence="5">Belongs to the class II fructose-bisphosphate aldolase family.</text>
</comment>
<dbReference type="Pfam" id="PF00849">
    <property type="entry name" value="PseudoU_synth_2"/>
    <property type="match status" value="1"/>
</dbReference>
<dbReference type="OrthoDB" id="442205at2759"/>
<dbReference type="GO" id="GO:0005216">
    <property type="term" value="F:monoatomic ion channel activity"/>
    <property type="evidence" value="ECO:0007669"/>
    <property type="project" value="InterPro"/>
</dbReference>
<dbReference type="NCBIfam" id="TIGR00167">
    <property type="entry name" value="cbbA"/>
    <property type="match status" value="1"/>
</dbReference>
<dbReference type="InterPro" id="IPR006145">
    <property type="entry name" value="PsdUridine_synth_RsuA/RluA"/>
</dbReference>
<dbReference type="SUPFAM" id="SSF55120">
    <property type="entry name" value="Pseudouridine synthase"/>
    <property type="match status" value="1"/>
</dbReference>
<feature type="transmembrane region" description="Helical" evidence="16">
    <location>
        <begin position="128"/>
        <end position="155"/>
    </location>
</feature>
<sequence length="1921" mass="211471">MNPTAMGPRSAFMVSIQYFYTLLFCIELAIRAIGLGKEYFCSKEWVWAVLDIFIVATSIWEVLVDTWYALVEDGSTNLESVGGLGGLKAFRIIRITRIVKTVRLMRIFRFVLALRTLVHSILHTLKALFWALVLLFLIVYVFALIFTQAVNGYIFDPAAPQLPPEELEVSASFYGSLTDTMISLFMSVADGLSWEKIYRPLGLISPIWSFFFLFYICFVYFAVLNVLTAVFCQSAIESAQHDHATAVQNMMANKEMHLKKIRTLFNQLGTDESGSITFGQFESKIHSPEVREYFETLGLDVEDAWSFFKLLDRDGGGSVEIGEFLKGCLRFRGQARAIDIGQLLHDQGWLLRHQSRFHTYMEMEHQKLMPLALIGNLIAAFVLLHVADKCLPREQISSLKDLLTGSAGGTPRQRSRRPDKEQSLRTAVGLQCWDLHFHDLWLRLPQPVACLRGGAVSLFQLLGLRVLHWAVEFVEMRFRCVGRCCWIPETAEQFRSCKTLGSVEDLIRQSTHISRTISGEEHCDFVSHLSAAQAACGNLRCRGGMQQFGKIPVVSRPWIQFAMQGGPQDFIMDPAAAWEVVRFVAIARYAARTTLPRGSVSNLLPSFANLVEHESTLVMCTAALRACSIGQSWLFASQLVHQMQLTNTRPDEVTYGASPQQGCNEQSWIQDVQSIPGGEERCCCMRTWQAEPLRYLGCLSLVCLNFVMDLAGSFSFTAAGAACAQANAWEVALALSVPLEALFYELLGHQLGGFSAAISAAAKQSLWQLPLDLLGAAAKPSGAMYRAAIDACDRAGFPWHAQAVLVDSELNGAGSDPASFCWVLARLGVNDPEVIHGALAEAASAQKQHLNAVDGLPLLLWSCTMLGATNSLFQLSLAQEVLRRRAALSSDDLLLAAWGAPPVPQVFAELQSEMTHRLERPDSAELGESFTKDLLGVACASAAAGCLSAAFSAAARRWLRTRAAVRAARACLSTSPAVAPRRSAPGEPPQVLLDLSETACILKPSGWEVYDDNADRQLVDFVRRRFGCRISSDVRCRYGFIHRLDVPSSGLILAAKTHASYYGLHFQLAAGQISRRYLLLCHGFVAKERRVLTAAVAWRRQGEVTGADGGWRAPWRAEPSTAGGRGRPSLAALRRGAHGVAQVGAVSRLALRIATGRRHQLRSQLAHIGHPVVRDALYSSQWSFTADAELCQRNCLHRSGLGFRDEQGKLRDARAPLPDDLRECLDRVRLLREWPANRAKPNSQKQNNLWFMEGCLDVLEHSAVHSAFESFTCRKLSVSATVKHGKEISFTKEKNELLLLAGNTTAKGCPSFSPFKMPIKTDKCISNASVVRMCEVLQMVRRCVGYHVGVQAFLEFASASARRPPNRGIWESTFLLGTSFWGNRTSYIAVLVAYVSHLMADRTQWSTPVRATSLWEVMCDGRNEGYADSCQLMLIPSNEIGLNAAKQEATFAVYEAQAPCVIKRGHRHVVAVNETGAGSACIAQFERLEQKRVASLKEPLVPGEAGEELSSSSVPDNVLSCGYLIDSPSQLLSPLTAMSFWEIEGMKAGVVTGDVAWNLSFSVSESDMVRDWTAPPSAKQELGRPCMVQFSEGGSAFLAAWMSAFPGLKIIAFKAGKSLPNEKGKLQASILGAVAGAHFVRAVAPAYGYSDFGQELPEVVSGFEYGLPVLVHSDHCAKKLLPWFDGMLDADEAYFKPLRRISLAGAVVVTVFLKGSIGKQHGEPLFSSHMLDLSEEPDEENIEICAKYLKRMAPMNQILEMEIGITGGVEDGVDNTGMAKEKLYSTPEDVFKVYQGLSPISEKFTIAAAFGNVHGVYKAGNVVLKPELLNDMQAYASEQLKASGKDIPKPLNFVFHGGSGSEKEKIETALNAGVVKMNVDTDTQWAYWEGLLKFYKAKEGYLQGQIGNPEGEDKPNKCLSY</sequence>
<keyword evidence="14" id="KW-0456">Lyase</keyword>
<gene>
    <name evidence="18" type="primary">FBA1</name>
    <name evidence="18" type="ORF">SNAT2548_LOCUS23618</name>
</gene>
<dbReference type="InterPro" id="IPR005821">
    <property type="entry name" value="Ion_trans_dom"/>
</dbReference>
<dbReference type="UniPathway" id="UPA00109">
    <property type="reaction ID" value="UER00183"/>
</dbReference>
<dbReference type="Pfam" id="PF00520">
    <property type="entry name" value="Ion_trans"/>
    <property type="match status" value="1"/>
</dbReference>
<evidence type="ECO:0000256" key="8">
    <source>
        <dbReference type="ARBA" id="ARBA00022723"/>
    </source>
</evidence>
<dbReference type="InterPro" id="IPR002048">
    <property type="entry name" value="EF_hand_dom"/>
</dbReference>
<evidence type="ECO:0000256" key="10">
    <source>
        <dbReference type="ARBA" id="ARBA00022837"/>
    </source>
</evidence>
<evidence type="ECO:0000256" key="3">
    <source>
        <dbReference type="ARBA" id="ARBA00004141"/>
    </source>
</evidence>
<keyword evidence="13" id="KW-0324">Glycolysis</keyword>
<dbReference type="InterPro" id="IPR020103">
    <property type="entry name" value="PsdUridine_synth_cat_dom_sf"/>
</dbReference>
<evidence type="ECO:0000256" key="7">
    <source>
        <dbReference type="ARBA" id="ARBA00022692"/>
    </source>
</evidence>
<dbReference type="GO" id="GO:0008270">
    <property type="term" value="F:zinc ion binding"/>
    <property type="evidence" value="ECO:0007669"/>
    <property type="project" value="InterPro"/>
</dbReference>
<keyword evidence="9" id="KW-0862">Zinc</keyword>
<evidence type="ECO:0000256" key="6">
    <source>
        <dbReference type="ARBA" id="ARBA00013068"/>
    </source>
</evidence>
<dbReference type="GO" id="GO:0006096">
    <property type="term" value="P:glycolytic process"/>
    <property type="evidence" value="ECO:0007669"/>
    <property type="project" value="UniProtKB-UniPathway"/>
</dbReference>
<dbReference type="EC" id="4.1.2.13" evidence="6"/>
<protein>
    <recommendedName>
        <fullName evidence="6">fructose-bisphosphate aldolase</fullName>
        <ecNumber evidence="6">4.1.2.13</ecNumber>
    </recommendedName>
</protein>
<feature type="transmembrane region" description="Helical" evidence="16">
    <location>
        <begin position="12"/>
        <end position="33"/>
    </location>
</feature>
<name>A0A812RE68_9DINO</name>